<dbReference type="RefSeq" id="WP_085124224.1">
    <property type="nucleotide sequence ID" value="NZ_FWZX01000016.1"/>
</dbReference>
<dbReference type="PANTHER" id="PTHR31223:SF70">
    <property type="entry name" value="LOG FAMILY PROTEIN YJL055W"/>
    <property type="match status" value="1"/>
</dbReference>
<dbReference type="EC" id="3.2.2.n1" evidence="3"/>
<evidence type="ECO:0000313" key="4">
    <source>
        <dbReference type="EMBL" id="SMF46852.1"/>
    </source>
</evidence>
<dbReference type="EMBL" id="FWZX01000016">
    <property type="protein sequence ID" value="SMF46852.1"/>
    <property type="molecule type" value="Genomic_DNA"/>
</dbReference>
<dbReference type="AlphaFoldDB" id="A0A1Y6C5J4"/>
<dbReference type="STRING" id="560819.SAMN05428998_116129"/>
<dbReference type="InterPro" id="IPR031100">
    <property type="entry name" value="LOG_fam"/>
</dbReference>
<evidence type="ECO:0000313" key="5">
    <source>
        <dbReference type="Proteomes" id="UP000192917"/>
    </source>
</evidence>
<dbReference type="GO" id="GO:0008714">
    <property type="term" value="F:AMP nucleosidase activity"/>
    <property type="evidence" value="ECO:0007669"/>
    <property type="project" value="UniProtKB-EC"/>
</dbReference>
<dbReference type="Proteomes" id="UP000192917">
    <property type="component" value="Unassembled WGS sequence"/>
</dbReference>
<comment type="similarity">
    <text evidence="2 3">Belongs to the LOG family.</text>
</comment>
<dbReference type="PANTHER" id="PTHR31223">
    <property type="entry name" value="LOG FAMILY PROTEIN YJL055W"/>
    <property type="match status" value="1"/>
</dbReference>
<keyword evidence="3" id="KW-0378">Hydrolase</keyword>
<accession>A0A1Y6C5J4</accession>
<proteinExistence type="inferred from homology"/>
<keyword evidence="5" id="KW-1185">Reference proteome</keyword>
<dbReference type="GO" id="GO:0005829">
    <property type="term" value="C:cytosol"/>
    <property type="evidence" value="ECO:0007669"/>
    <property type="project" value="TreeGrafter"/>
</dbReference>
<gene>
    <name evidence="4" type="ORF">SAMN05428998_116129</name>
</gene>
<dbReference type="GO" id="GO:0009691">
    <property type="term" value="P:cytokinin biosynthetic process"/>
    <property type="evidence" value="ECO:0007669"/>
    <property type="project" value="UniProtKB-UniRule"/>
</dbReference>
<protein>
    <recommendedName>
        <fullName evidence="3">Cytokinin riboside 5'-monophosphate phosphoribohydrolase</fullName>
        <ecNumber evidence="3">3.2.2.n1</ecNumber>
    </recommendedName>
</protein>
<sequence>MRRIQRLCVYCGANKGNDPVFAEAARSLGREAAARGVRLIYGGGSIGLMGAVSDACLEAGGEVHGIIPEHLERREVQNLKVTRLEVVQTMHQRKMRMFDESDAFAILPGGLGTLDETFEMLTWRQLGLHDKPVVLVNIAGYWDPLLAAIGQMVRAGFVKPKHAGMLSVVERVEDLFPALELTPEPRPGGAIELA</sequence>
<dbReference type="InterPro" id="IPR005269">
    <property type="entry name" value="LOG"/>
</dbReference>
<organism evidence="4 5">
    <name type="scientific">Tistlia consotensis USBA 355</name>
    <dbReference type="NCBI Taxonomy" id="560819"/>
    <lineage>
        <taxon>Bacteria</taxon>
        <taxon>Pseudomonadati</taxon>
        <taxon>Pseudomonadota</taxon>
        <taxon>Alphaproteobacteria</taxon>
        <taxon>Rhodospirillales</taxon>
        <taxon>Rhodovibrionaceae</taxon>
        <taxon>Tistlia</taxon>
    </lineage>
</organism>
<dbReference type="SUPFAM" id="SSF102405">
    <property type="entry name" value="MCP/YpsA-like"/>
    <property type="match status" value="1"/>
</dbReference>
<evidence type="ECO:0000256" key="3">
    <source>
        <dbReference type="RuleBase" id="RU363015"/>
    </source>
</evidence>
<dbReference type="NCBIfam" id="TIGR00730">
    <property type="entry name" value="Rossman fold protein, TIGR00730 family"/>
    <property type="match status" value="1"/>
</dbReference>
<evidence type="ECO:0000256" key="2">
    <source>
        <dbReference type="ARBA" id="ARBA00006763"/>
    </source>
</evidence>
<reference evidence="4 5" key="1">
    <citation type="submission" date="2017-04" db="EMBL/GenBank/DDBJ databases">
        <authorList>
            <person name="Afonso C.L."/>
            <person name="Miller P.J."/>
            <person name="Scott M.A."/>
            <person name="Spackman E."/>
            <person name="Goraichik I."/>
            <person name="Dimitrov K.M."/>
            <person name="Suarez D.L."/>
            <person name="Swayne D.E."/>
        </authorList>
    </citation>
    <scope>NUCLEOTIDE SEQUENCE [LARGE SCALE GENOMIC DNA]</scope>
    <source>
        <strain evidence="4 5">USBA 355</strain>
    </source>
</reference>
<evidence type="ECO:0000256" key="1">
    <source>
        <dbReference type="ARBA" id="ARBA00000274"/>
    </source>
</evidence>
<comment type="catalytic activity">
    <reaction evidence="1">
        <text>AMP + H2O = D-ribose 5-phosphate + adenine</text>
        <dbReference type="Rhea" id="RHEA:20129"/>
        <dbReference type="ChEBI" id="CHEBI:15377"/>
        <dbReference type="ChEBI" id="CHEBI:16708"/>
        <dbReference type="ChEBI" id="CHEBI:78346"/>
        <dbReference type="ChEBI" id="CHEBI:456215"/>
        <dbReference type="EC" id="3.2.2.4"/>
    </reaction>
</comment>
<dbReference type="Pfam" id="PF03641">
    <property type="entry name" value="Lysine_decarbox"/>
    <property type="match status" value="1"/>
</dbReference>
<dbReference type="Gene3D" id="3.40.50.450">
    <property type="match status" value="1"/>
</dbReference>
<keyword evidence="3" id="KW-0203">Cytokinin biosynthesis</keyword>
<name>A0A1Y6C5J4_9PROT</name>